<sequence length="402" mass="46427">MEGMKLVKIDKSIYEDYKIDVIFDAYKWDPQVGDVNTVSEYVLLITEEKAASLKRDAENLTKETHMIQEAMLKNLNFSKEVGLSKKMKKYFMKQTKYNRDKNVSLMRYDFHPTTKGFRISEVNSDVPGGLAEATILGHIAKKYLGYGEVKYDIAEILYDSFIKINPELKAVSFVHATSYSDDRQVMQYIGDYFESKGIKSFYNDPTALTFKDETPFLGKERIDGIFRFYPLEWYENLPRKYKWHHYFHTNAISCNHPVNLLSQSKRIPVIWNKLDIDLTTWKSLLPHTVDPKVFFKDESLRKTHILKPNLGRVGEGVMIDGVISKVDKEGIMKAAKKFPLNWVAQEKFESVPLEVDGKLYHLCIGVFTVKDKCAGFYGRISTKPRIDEHAVDIPILVVKGDL</sequence>
<dbReference type="STRING" id="1408416.GCA_000702765_00672"/>
<organism evidence="7 8">
    <name type="scientific">Acholeplasma hippikon</name>
    <dbReference type="NCBI Taxonomy" id="264636"/>
    <lineage>
        <taxon>Bacteria</taxon>
        <taxon>Bacillati</taxon>
        <taxon>Mycoplasmatota</taxon>
        <taxon>Mollicutes</taxon>
        <taxon>Acholeplasmatales</taxon>
        <taxon>Acholeplasmataceae</taxon>
        <taxon>Acholeplasma</taxon>
    </lineage>
</organism>
<dbReference type="GO" id="GO:0016874">
    <property type="term" value="F:ligase activity"/>
    <property type="evidence" value="ECO:0007669"/>
    <property type="project" value="UniProtKB-KW"/>
</dbReference>
<keyword evidence="3" id="KW-0547">Nucleotide-binding</keyword>
<keyword evidence="2" id="KW-0479">Metal-binding</keyword>
<evidence type="ECO:0000256" key="2">
    <source>
        <dbReference type="ARBA" id="ARBA00022723"/>
    </source>
</evidence>
<dbReference type="GO" id="GO:0005524">
    <property type="term" value="F:ATP binding"/>
    <property type="evidence" value="ECO:0007669"/>
    <property type="project" value="UniProtKB-KW"/>
</dbReference>
<evidence type="ECO:0000256" key="4">
    <source>
        <dbReference type="ARBA" id="ARBA00022840"/>
    </source>
</evidence>
<evidence type="ECO:0000256" key="3">
    <source>
        <dbReference type="ARBA" id="ARBA00022741"/>
    </source>
</evidence>
<protein>
    <submittedName>
        <fullName evidence="7">Glutathionylspermidine synthase</fullName>
    </submittedName>
</protein>
<keyword evidence="5" id="KW-0460">Magnesium</keyword>
<dbReference type="GO" id="GO:0046872">
    <property type="term" value="F:metal ion binding"/>
    <property type="evidence" value="ECO:0007669"/>
    <property type="project" value="UniProtKB-KW"/>
</dbReference>
<dbReference type="KEGG" id="ahk:NCTC10172_00117"/>
<accession>A0A449BI23</accession>
<dbReference type="InterPro" id="IPR005494">
    <property type="entry name" value="GSPS_pre-ATP-grasp-like_dom"/>
</dbReference>
<evidence type="ECO:0000313" key="8">
    <source>
        <dbReference type="Proteomes" id="UP000290909"/>
    </source>
</evidence>
<keyword evidence="8" id="KW-1185">Reference proteome</keyword>
<keyword evidence="1" id="KW-0436">Ligase</keyword>
<name>A0A449BI23_9MOLU</name>
<dbReference type="EMBL" id="LR215050">
    <property type="protein sequence ID" value="VEU82111.1"/>
    <property type="molecule type" value="Genomic_DNA"/>
</dbReference>
<evidence type="ECO:0000313" key="7">
    <source>
        <dbReference type="EMBL" id="VEU82111.1"/>
    </source>
</evidence>
<reference evidence="7 8" key="1">
    <citation type="submission" date="2019-01" db="EMBL/GenBank/DDBJ databases">
        <authorList>
            <consortium name="Pathogen Informatics"/>
        </authorList>
    </citation>
    <scope>NUCLEOTIDE SEQUENCE [LARGE SCALE GENOMIC DNA]</scope>
    <source>
        <strain evidence="7 8">NCTC10172</strain>
    </source>
</reference>
<evidence type="ECO:0000256" key="5">
    <source>
        <dbReference type="ARBA" id="ARBA00022842"/>
    </source>
</evidence>
<feature type="domain" description="Glutathionylspermidine synthase pre-ATP-grasp-like" evidence="6">
    <location>
        <begin position="38"/>
        <end position="387"/>
    </location>
</feature>
<dbReference type="SUPFAM" id="SSF56059">
    <property type="entry name" value="Glutathione synthetase ATP-binding domain-like"/>
    <property type="match status" value="1"/>
</dbReference>
<dbReference type="Proteomes" id="UP000290909">
    <property type="component" value="Chromosome"/>
</dbReference>
<proteinExistence type="predicted"/>
<evidence type="ECO:0000259" key="6">
    <source>
        <dbReference type="Pfam" id="PF03738"/>
    </source>
</evidence>
<dbReference type="AlphaFoldDB" id="A0A449BI23"/>
<evidence type="ECO:0000256" key="1">
    <source>
        <dbReference type="ARBA" id="ARBA00022598"/>
    </source>
</evidence>
<keyword evidence="4" id="KW-0067">ATP-binding</keyword>
<gene>
    <name evidence="7" type="ORF">NCTC10172_00117</name>
</gene>
<dbReference type="Pfam" id="PF03738">
    <property type="entry name" value="GSP_synth"/>
    <property type="match status" value="1"/>
</dbReference>